<dbReference type="AlphaFoldDB" id="A0A9D2A409"/>
<keyword evidence="1" id="KW-0472">Membrane</keyword>
<evidence type="ECO:0000256" key="1">
    <source>
        <dbReference type="SAM" id="Phobius"/>
    </source>
</evidence>
<feature type="transmembrane region" description="Helical" evidence="1">
    <location>
        <begin position="295"/>
        <end position="315"/>
    </location>
</feature>
<accession>A0A9D2A409</accession>
<keyword evidence="1" id="KW-0812">Transmembrane</keyword>
<sequence length="452" mass="52070">MHTQKPTIHRSEWHGKARRQIRETLPLLLLLPLLPFFSCRQGTDRPLTADDYFRQGQALHREHYLLRAADCYHQAARLAGRDSMLHARLSLELGRINRFKLQGRAEDSCLDNALRIARGLHDSVLLAEVRHEKARSLIARGKHGTAKALLQRALPQRPEARKDLARLFLAERQADSALAVLSAETASPACRLMRAEAFLMLDRYDSARYYLEKDSAQLSLRERVQACRDLARLEEATGHPGRALAEMKRHADLRDSLAADHREELQEKISSSDEYRLQRERAERAERERDAGQVMFYRVLSAALALIGLLLTLFIRNKRREAHLERRLRQQELEATRRKLEYYRSLNAITIPILCGRRNEQGALHLGDDDWEAVTRNTDACFDRFTERLRAHCPLLTEEDVRFCCLVKMELPLAVLADIYHIAKGSISRRKMRLKEKLGVSDGSFDEFIAGF</sequence>
<keyword evidence="1" id="KW-1133">Transmembrane helix</keyword>
<evidence type="ECO:0000313" key="2">
    <source>
        <dbReference type="EMBL" id="HIZ01036.1"/>
    </source>
</evidence>
<gene>
    <name evidence="2" type="ORF">H9819_02125</name>
</gene>
<evidence type="ECO:0000313" key="3">
    <source>
        <dbReference type="Proteomes" id="UP000824023"/>
    </source>
</evidence>
<protein>
    <submittedName>
        <fullName evidence="2">Tetratricopeptide repeat protein</fullName>
    </submittedName>
</protein>
<dbReference type="EMBL" id="DXCK01000036">
    <property type="protein sequence ID" value="HIZ01036.1"/>
    <property type="molecule type" value="Genomic_DNA"/>
</dbReference>
<dbReference type="SUPFAM" id="SSF48452">
    <property type="entry name" value="TPR-like"/>
    <property type="match status" value="1"/>
</dbReference>
<organism evidence="2 3">
    <name type="scientific">Candidatus Bacteroides merdipullorum</name>
    <dbReference type="NCBI Taxonomy" id="2838474"/>
    <lineage>
        <taxon>Bacteria</taxon>
        <taxon>Pseudomonadati</taxon>
        <taxon>Bacteroidota</taxon>
        <taxon>Bacteroidia</taxon>
        <taxon>Bacteroidales</taxon>
        <taxon>Bacteroidaceae</taxon>
        <taxon>Bacteroides</taxon>
    </lineage>
</organism>
<dbReference type="Gene3D" id="1.25.40.10">
    <property type="entry name" value="Tetratricopeptide repeat domain"/>
    <property type="match status" value="1"/>
</dbReference>
<reference evidence="2" key="2">
    <citation type="submission" date="2021-04" db="EMBL/GenBank/DDBJ databases">
        <authorList>
            <person name="Gilroy R."/>
        </authorList>
    </citation>
    <scope>NUCLEOTIDE SEQUENCE</scope>
    <source>
        <strain evidence="2">ChiHjej12B11-24981</strain>
    </source>
</reference>
<dbReference type="InterPro" id="IPR011990">
    <property type="entry name" value="TPR-like_helical_dom_sf"/>
</dbReference>
<dbReference type="Proteomes" id="UP000824023">
    <property type="component" value="Unassembled WGS sequence"/>
</dbReference>
<name>A0A9D2A409_9BACE</name>
<proteinExistence type="predicted"/>
<reference evidence="2" key="1">
    <citation type="journal article" date="2021" name="PeerJ">
        <title>Extensive microbial diversity within the chicken gut microbiome revealed by metagenomics and culture.</title>
        <authorList>
            <person name="Gilroy R."/>
            <person name="Ravi A."/>
            <person name="Getino M."/>
            <person name="Pursley I."/>
            <person name="Horton D.L."/>
            <person name="Alikhan N.F."/>
            <person name="Baker D."/>
            <person name="Gharbi K."/>
            <person name="Hall N."/>
            <person name="Watson M."/>
            <person name="Adriaenssens E.M."/>
            <person name="Foster-Nyarko E."/>
            <person name="Jarju S."/>
            <person name="Secka A."/>
            <person name="Antonio M."/>
            <person name="Oren A."/>
            <person name="Chaudhuri R.R."/>
            <person name="La Ragione R."/>
            <person name="Hildebrand F."/>
            <person name="Pallen M.J."/>
        </authorList>
    </citation>
    <scope>NUCLEOTIDE SEQUENCE</scope>
    <source>
        <strain evidence="2">ChiHjej12B11-24981</strain>
    </source>
</reference>
<comment type="caution">
    <text evidence="2">The sequence shown here is derived from an EMBL/GenBank/DDBJ whole genome shotgun (WGS) entry which is preliminary data.</text>
</comment>